<proteinExistence type="predicted"/>
<comment type="caution">
    <text evidence="2">The sequence shown here is derived from an EMBL/GenBank/DDBJ whole genome shotgun (WGS) entry which is preliminary data.</text>
</comment>
<gene>
    <name evidence="2" type="ORF">AVEN_268135_1</name>
</gene>
<protein>
    <submittedName>
        <fullName evidence="2">Uncharacterized protein</fullName>
    </submittedName>
</protein>
<reference evidence="2 3" key="1">
    <citation type="journal article" date="2019" name="Sci. Rep.">
        <title>Orb-weaving spider Araneus ventricosus genome elucidates the spidroin gene catalogue.</title>
        <authorList>
            <person name="Kono N."/>
            <person name="Nakamura H."/>
            <person name="Ohtoshi R."/>
            <person name="Moran D.A.P."/>
            <person name="Shinohara A."/>
            <person name="Yoshida Y."/>
            <person name="Fujiwara M."/>
            <person name="Mori M."/>
            <person name="Tomita M."/>
            <person name="Arakawa K."/>
        </authorList>
    </citation>
    <scope>NUCLEOTIDE SEQUENCE [LARGE SCALE GENOMIC DNA]</scope>
</reference>
<dbReference type="EMBL" id="BGPR01004301">
    <property type="protein sequence ID" value="GBM98205.1"/>
    <property type="molecule type" value="Genomic_DNA"/>
</dbReference>
<feature type="compositionally biased region" description="Basic residues" evidence="1">
    <location>
        <begin position="87"/>
        <end position="104"/>
    </location>
</feature>
<keyword evidence="3" id="KW-1185">Reference proteome</keyword>
<organism evidence="2 3">
    <name type="scientific">Araneus ventricosus</name>
    <name type="common">Orbweaver spider</name>
    <name type="synonym">Epeira ventricosa</name>
    <dbReference type="NCBI Taxonomy" id="182803"/>
    <lineage>
        <taxon>Eukaryota</taxon>
        <taxon>Metazoa</taxon>
        <taxon>Ecdysozoa</taxon>
        <taxon>Arthropoda</taxon>
        <taxon>Chelicerata</taxon>
        <taxon>Arachnida</taxon>
        <taxon>Araneae</taxon>
        <taxon>Araneomorphae</taxon>
        <taxon>Entelegynae</taxon>
        <taxon>Araneoidea</taxon>
        <taxon>Araneidae</taxon>
        <taxon>Araneus</taxon>
    </lineage>
</organism>
<dbReference type="AlphaFoldDB" id="A0A4Y2K907"/>
<evidence type="ECO:0000256" key="1">
    <source>
        <dbReference type="SAM" id="MobiDB-lite"/>
    </source>
</evidence>
<feature type="region of interest" description="Disordered" evidence="1">
    <location>
        <begin position="87"/>
        <end position="117"/>
    </location>
</feature>
<evidence type="ECO:0000313" key="2">
    <source>
        <dbReference type="EMBL" id="GBM98205.1"/>
    </source>
</evidence>
<sequence>MKGFAVSVLHKLKIMGTIYLIVSTTEDCMEYLEYGIPKIAILVCSKLALQICKLAGRLTRQECKLEISLQKRRSHHATNLQQACHVKPRPCSKSKGQTHCKQSTKKISDYNSRPSAC</sequence>
<evidence type="ECO:0000313" key="3">
    <source>
        <dbReference type="Proteomes" id="UP000499080"/>
    </source>
</evidence>
<name>A0A4Y2K907_ARAVE</name>
<dbReference type="Proteomes" id="UP000499080">
    <property type="component" value="Unassembled WGS sequence"/>
</dbReference>
<accession>A0A4Y2K907</accession>